<dbReference type="EMBL" id="VTOW01000001">
    <property type="protein sequence ID" value="NKE70583.1"/>
    <property type="molecule type" value="Genomic_DNA"/>
</dbReference>
<protein>
    <submittedName>
        <fullName evidence="2">DUF2628 domain-containing protein</fullName>
    </submittedName>
</protein>
<keyword evidence="3" id="KW-1185">Reference proteome</keyword>
<feature type="transmembrane region" description="Helical" evidence="1">
    <location>
        <begin position="121"/>
        <end position="143"/>
    </location>
</feature>
<keyword evidence="1" id="KW-0472">Membrane</keyword>
<feature type="transmembrane region" description="Helical" evidence="1">
    <location>
        <begin position="210"/>
        <end position="228"/>
    </location>
</feature>
<accession>A0A7X6IAI7</accession>
<gene>
    <name evidence="2" type="ORF">MNODULE_07525</name>
</gene>
<dbReference type="AlphaFoldDB" id="A0A7X6IAI7"/>
<evidence type="ECO:0000313" key="2">
    <source>
        <dbReference type="EMBL" id="NKE70583.1"/>
    </source>
</evidence>
<keyword evidence="1" id="KW-1133">Transmembrane helix</keyword>
<organism evidence="2 3">
    <name type="scientific">Candidatus Manganitrophus noduliformans</name>
    <dbReference type="NCBI Taxonomy" id="2606439"/>
    <lineage>
        <taxon>Bacteria</taxon>
        <taxon>Pseudomonadati</taxon>
        <taxon>Nitrospirota</taxon>
        <taxon>Nitrospiria</taxon>
        <taxon>Candidatus Troglogloeales</taxon>
        <taxon>Candidatus Manganitrophaceae</taxon>
        <taxon>Candidatus Manganitrophus</taxon>
    </lineage>
</organism>
<reference evidence="2 3" key="1">
    <citation type="journal article" date="2020" name="Nature">
        <title>Bacterial chemolithoautotrophy via manganese oxidation.</title>
        <authorList>
            <person name="Yu H."/>
            <person name="Leadbetter J.R."/>
        </authorList>
    </citation>
    <scope>NUCLEOTIDE SEQUENCE [LARGE SCALE GENOMIC DNA]</scope>
    <source>
        <strain evidence="2 3">Mn-1</strain>
    </source>
</reference>
<name>A0A7X6IAI7_9BACT</name>
<proteinExistence type="predicted"/>
<sequence length="236" mass="26097">MLNPYATSPPAPVSFDRRLTNRSIFNTLYGDQHSGYEKEKLMSEESPSATSWPSVPGVASQTPVTAEELNAFAVGKGYTDEAKENYYLSHWTHILDGASRFSSFNWAAALFGLSWCFWRKLYLVGAAVLAAYLLVSFFLAHLFRAINPAQDPRAVLLVTDVAWAGLLVVQIALGVAANRLYLRRALATINKLRETVPDRSAYLERLRKKGGTSFLAFLVGVMILAAAYSRNPFAIP</sequence>
<comment type="caution">
    <text evidence="2">The sequence shown here is derived from an EMBL/GenBank/DDBJ whole genome shotgun (WGS) entry which is preliminary data.</text>
</comment>
<dbReference type="Proteomes" id="UP000534783">
    <property type="component" value="Unassembled WGS sequence"/>
</dbReference>
<evidence type="ECO:0000256" key="1">
    <source>
        <dbReference type="SAM" id="Phobius"/>
    </source>
</evidence>
<keyword evidence="1" id="KW-0812">Transmembrane</keyword>
<feature type="transmembrane region" description="Helical" evidence="1">
    <location>
        <begin position="163"/>
        <end position="182"/>
    </location>
</feature>
<evidence type="ECO:0000313" key="3">
    <source>
        <dbReference type="Proteomes" id="UP000534783"/>
    </source>
</evidence>